<proteinExistence type="predicted"/>
<dbReference type="EMBL" id="AWQX01000003">
    <property type="protein sequence ID" value="EST36837.1"/>
    <property type="molecule type" value="Genomic_DNA"/>
</dbReference>
<gene>
    <name evidence="1" type="ORF">M878_00120</name>
</gene>
<name>V6KXH9_STRRC</name>
<dbReference type="Proteomes" id="UP000017984">
    <property type="component" value="Chromosome"/>
</dbReference>
<keyword evidence="2" id="KW-1185">Reference proteome</keyword>
<comment type="caution">
    <text evidence="1">The sequence shown here is derived from an EMBL/GenBank/DDBJ whole genome shotgun (WGS) entry which is preliminary data.</text>
</comment>
<reference evidence="1 2" key="1">
    <citation type="journal article" date="2014" name="Genome Announc.">
        <title>Draft Genome Sequence of Streptomyces roseochromogenes subsp. oscitans DS 12.976, Producer of the Aminocoumarin Antibiotic Clorobiocin.</title>
        <authorList>
            <person name="Ruckert C."/>
            <person name="Kalinowski J."/>
            <person name="Heide L."/>
            <person name="Apel A.K."/>
        </authorList>
    </citation>
    <scope>NUCLEOTIDE SEQUENCE [LARGE SCALE GENOMIC DNA]</scope>
    <source>
        <strain evidence="1 2">DS 12.976</strain>
    </source>
</reference>
<dbReference type="PATRIC" id="fig|1352936.5.peg.23"/>
<protein>
    <submittedName>
        <fullName evidence="1">Uncharacterized protein</fullName>
    </submittedName>
</protein>
<evidence type="ECO:0000313" key="2">
    <source>
        <dbReference type="Proteomes" id="UP000017984"/>
    </source>
</evidence>
<dbReference type="HOGENOM" id="CLU_2132198_0_0_11"/>
<organism evidence="1 2">
    <name type="scientific">Streptomyces roseochromogenus subsp. oscitans DS 12.976</name>
    <dbReference type="NCBI Taxonomy" id="1352936"/>
    <lineage>
        <taxon>Bacteria</taxon>
        <taxon>Bacillati</taxon>
        <taxon>Actinomycetota</taxon>
        <taxon>Actinomycetes</taxon>
        <taxon>Kitasatosporales</taxon>
        <taxon>Streptomycetaceae</taxon>
        <taxon>Streptomyces</taxon>
    </lineage>
</organism>
<dbReference type="AlphaFoldDB" id="V6KXH9"/>
<accession>V6KXH9</accession>
<sequence length="113" mass="12376">MAYTHCIDDNGQLNGQTTAHIDGDVSGLKTASIDTLTIDQPHLESSSPDNTQKVFKGTIHLETCAVAMPWWCYTYRFDTTTAYNTTDGQPAYTVWSIGDPPDGDYAINPTGQE</sequence>
<evidence type="ECO:0000313" key="1">
    <source>
        <dbReference type="EMBL" id="EST36837.1"/>
    </source>
</evidence>